<protein>
    <recommendedName>
        <fullName evidence="1">DUF4939 domain-containing protein</fullName>
    </recommendedName>
</protein>
<dbReference type="InterPro" id="IPR032549">
    <property type="entry name" value="DUF4939"/>
</dbReference>
<name>A0A3Q2PQA1_FUNHE</name>
<evidence type="ECO:0000313" key="3">
    <source>
        <dbReference type="Proteomes" id="UP000265000"/>
    </source>
</evidence>
<keyword evidence="3" id="KW-1185">Reference proteome</keyword>
<dbReference type="Ensembl" id="ENSFHET00000022978.1">
    <property type="protein sequence ID" value="ENSFHEP00000014997.1"/>
    <property type="gene ID" value="ENSFHEG00000016598.1"/>
</dbReference>
<proteinExistence type="predicted"/>
<reference evidence="2" key="2">
    <citation type="submission" date="2025-09" db="UniProtKB">
        <authorList>
            <consortium name="Ensembl"/>
        </authorList>
    </citation>
    <scope>IDENTIFICATION</scope>
</reference>
<dbReference type="AlphaFoldDB" id="A0A3Q2PQA1"/>
<evidence type="ECO:0000259" key="1">
    <source>
        <dbReference type="Pfam" id="PF16297"/>
    </source>
</evidence>
<dbReference type="Proteomes" id="UP000265000">
    <property type="component" value="Unplaced"/>
</dbReference>
<dbReference type="Pfam" id="PF16297">
    <property type="entry name" value="DUF4939"/>
    <property type="match status" value="1"/>
</dbReference>
<organism evidence="2 3">
    <name type="scientific">Fundulus heteroclitus</name>
    <name type="common">Killifish</name>
    <name type="synonym">Mummichog</name>
    <dbReference type="NCBI Taxonomy" id="8078"/>
    <lineage>
        <taxon>Eukaryota</taxon>
        <taxon>Metazoa</taxon>
        <taxon>Chordata</taxon>
        <taxon>Craniata</taxon>
        <taxon>Vertebrata</taxon>
        <taxon>Euteleostomi</taxon>
        <taxon>Actinopterygii</taxon>
        <taxon>Neopterygii</taxon>
        <taxon>Teleostei</taxon>
        <taxon>Neoteleostei</taxon>
        <taxon>Acanthomorphata</taxon>
        <taxon>Ovalentaria</taxon>
        <taxon>Atherinomorphae</taxon>
        <taxon>Cyprinodontiformes</taxon>
        <taxon>Fundulidae</taxon>
        <taxon>Fundulus</taxon>
    </lineage>
</organism>
<sequence>MSGLSQLSQAVLLALPLRRFDTSPPAPGIPSPCPEKFSGDSGDCGGFLFQCSLAFNQSPHLFRHDVSKIAYILRLLTGRALKWAESRFPDRQQFGCTFSDFVSEFKMVFAAESDETTDSRHF</sequence>
<reference evidence="2" key="1">
    <citation type="submission" date="2025-08" db="UniProtKB">
        <authorList>
            <consortium name="Ensembl"/>
        </authorList>
    </citation>
    <scope>IDENTIFICATION</scope>
</reference>
<accession>A0A3Q2PQA1</accession>
<evidence type="ECO:0000313" key="2">
    <source>
        <dbReference type="Ensembl" id="ENSFHEP00000014997.1"/>
    </source>
</evidence>
<dbReference type="GeneTree" id="ENSGT00940000177401"/>
<feature type="domain" description="DUF4939" evidence="1">
    <location>
        <begin position="27"/>
        <end position="115"/>
    </location>
</feature>